<dbReference type="InterPro" id="IPR031304">
    <property type="entry name" value="SLT_2"/>
</dbReference>
<evidence type="ECO:0000313" key="4">
    <source>
        <dbReference type="Proteomes" id="UP000238392"/>
    </source>
</evidence>
<name>A0A2T0WKV9_9RHOB</name>
<organism evidence="3 4">
    <name type="scientific">Donghicola tyrosinivorans</name>
    <dbReference type="NCBI Taxonomy" id="1652492"/>
    <lineage>
        <taxon>Bacteria</taxon>
        <taxon>Pseudomonadati</taxon>
        <taxon>Pseudomonadota</taxon>
        <taxon>Alphaproteobacteria</taxon>
        <taxon>Rhodobacterales</taxon>
        <taxon>Roseobacteraceae</taxon>
        <taxon>Donghicola</taxon>
    </lineage>
</organism>
<feature type="domain" description="Peptidoglycan binding-like" evidence="1">
    <location>
        <begin position="321"/>
        <end position="375"/>
    </location>
</feature>
<evidence type="ECO:0000259" key="1">
    <source>
        <dbReference type="Pfam" id="PF01471"/>
    </source>
</evidence>
<dbReference type="EMBL" id="PVTQ01000010">
    <property type="protein sequence ID" value="PRY87292.1"/>
    <property type="molecule type" value="Genomic_DNA"/>
</dbReference>
<dbReference type="PANTHER" id="PTHR30163:SF8">
    <property type="entry name" value="LYTIC MUREIN TRANSGLYCOSYLASE"/>
    <property type="match status" value="1"/>
</dbReference>
<feature type="domain" description="Transglycosylase SLT" evidence="2">
    <location>
        <begin position="266"/>
        <end position="299"/>
    </location>
</feature>
<dbReference type="Gene3D" id="1.10.530.10">
    <property type="match status" value="2"/>
</dbReference>
<sequence length="376" mass="40306">MGFNRRQFLGGVMISGLAACAGAPAYRGPSGGAAPDGMRPVPNGAYDAWMNSFRTRAEGAGYSRGFLNNAFRGTGYLPGVVERDRNQTEFSRALEDYLSIAASDERITKGRAAFARHRGTLMALENKYGVDAQIIAAIWGLESYYGERRGDIPVLSATTTLAFDGRRGSMFEKQTMAALRILQEGHISPDRFTGSWAGAMGHTQFMPTSFQAFAVDFTGDGRADIWSDDPTDALASTAAYLARNGWQRGQRWGSEAVAGGGNLQPQAGGPSFNTTANFRVIKRYNNSDSYALGVGHLSDRIMGGGPLRGSFPPDVYGLTKADRIALQRGLNARGFDAGTPDGVLGGQTRSAIEAYQRRTGLPVTGTPSVDLLRMLT</sequence>
<dbReference type="PROSITE" id="PS51257">
    <property type="entry name" value="PROKAR_LIPOPROTEIN"/>
    <property type="match status" value="1"/>
</dbReference>
<proteinExistence type="predicted"/>
<evidence type="ECO:0000259" key="2">
    <source>
        <dbReference type="Pfam" id="PF13406"/>
    </source>
</evidence>
<reference evidence="3 4" key="1">
    <citation type="submission" date="2018-03" db="EMBL/GenBank/DDBJ databases">
        <title>Genomic Encyclopedia of Archaeal and Bacterial Type Strains, Phase II (KMG-II): from individual species to whole genera.</title>
        <authorList>
            <person name="Goeker M."/>
        </authorList>
    </citation>
    <scope>NUCLEOTIDE SEQUENCE [LARGE SCALE GENOMIC DNA]</scope>
    <source>
        <strain evidence="3 4">DSM 100212</strain>
    </source>
</reference>
<dbReference type="InterPro" id="IPR002477">
    <property type="entry name" value="Peptidoglycan-bd-like"/>
</dbReference>
<dbReference type="SUPFAM" id="SSF47090">
    <property type="entry name" value="PGBD-like"/>
    <property type="match status" value="1"/>
</dbReference>
<evidence type="ECO:0000313" key="3">
    <source>
        <dbReference type="EMBL" id="PRY87292.1"/>
    </source>
</evidence>
<dbReference type="InterPro" id="IPR006311">
    <property type="entry name" value="TAT_signal"/>
</dbReference>
<dbReference type="InterPro" id="IPR036365">
    <property type="entry name" value="PGBD-like_sf"/>
</dbReference>
<dbReference type="SUPFAM" id="SSF53955">
    <property type="entry name" value="Lysozyme-like"/>
    <property type="match status" value="1"/>
</dbReference>
<dbReference type="Pfam" id="PF01471">
    <property type="entry name" value="PG_binding_1"/>
    <property type="match status" value="1"/>
</dbReference>
<dbReference type="GO" id="GO:0009253">
    <property type="term" value="P:peptidoglycan catabolic process"/>
    <property type="evidence" value="ECO:0007669"/>
    <property type="project" value="TreeGrafter"/>
</dbReference>
<dbReference type="Gene3D" id="1.10.8.350">
    <property type="entry name" value="Bacterial muramidase"/>
    <property type="match status" value="1"/>
</dbReference>
<feature type="domain" description="Transglycosylase SLT" evidence="2">
    <location>
        <begin position="47"/>
        <end position="256"/>
    </location>
</feature>
<dbReference type="RefSeq" id="WP_106265993.1">
    <property type="nucleotide sequence ID" value="NZ_PVTQ01000010.1"/>
</dbReference>
<dbReference type="Pfam" id="PF13406">
    <property type="entry name" value="SLT_2"/>
    <property type="match status" value="2"/>
</dbReference>
<dbReference type="CDD" id="cd13399">
    <property type="entry name" value="Slt35-like"/>
    <property type="match status" value="1"/>
</dbReference>
<dbReference type="AlphaFoldDB" id="A0A2T0WKV9"/>
<dbReference type="InterPro" id="IPR023346">
    <property type="entry name" value="Lysozyme-like_dom_sf"/>
</dbReference>
<dbReference type="Proteomes" id="UP000238392">
    <property type="component" value="Unassembled WGS sequence"/>
</dbReference>
<dbReference type="InterPro" id="IPR036366">
    <property type="entry name" value="PGBDSf"/>
</dbReference>
<dbReference type="OrthoDB" id="9808544at2"/>
<accession>A0A2T0WKV9</accession>
<dbReference type="InterPro" id="IPR043426">
    <property type="entry name" value="MltB-like"/>
</dbReference>
<dbReference type="FunFam" id="1.10.8.350:FF:000001">
    <property type="entry name" value="Lytic murein transglycosylase B"/>
    <property type="match status" value="1"/>
</dbReference>
<dbReference type="Gene3D" id="1.10.101.10">
    <property type="entry name" value="PGBD-like superfamily/PGBD"/>
    <property type="match status" value="1"/>
</dbReference>
<dbReference type="PROSITE" id="PS51318">
    <property type="entry name" value="TAT"/>
    <property type="match status" value="1"/>
</dbReference>
<keyword evidence="4" id="KW-1185">Reference proteome</keyword>
<dbReference type="PANTHER" id="PTHR30163">
    <property type="entry name" value="MEMBRANE-BOUND LYTIC MUREIN TRANSGLYCOSYLASE B"/>
    <property type="match status" value="1"/>
</dbReference>
<gene>
    <name evidence="3" type="ORF">CLV74_11066</name>
</gene>
<comment type="caution">
    <text evidence="3">The sequence shown here is derived from an EMBL/GenBank/DDBJ whole genome shotgun (WGS) entry which is preliminary data.</text>
</comment>
<protein>
    <submittedName>
        <fullName evidence="3">Lytic murein transglycosylase</fullName>
    </submittedName>
</protein>
<dbReference type="GO" id="GO:0008933">
    <property type="term" value="F:peptidoglycan lytic transglycosylase activity"/>
    <property type="evidence" value="ECO:0007669"/>
    <property type="project" value="TreeGrafter"/>
</dbReference>